<proteinExistence type="predicted"/>
<name>X1H692_9ZZZZ</name>
<evidence type="ECO:0000313" key="1">
    <source>
        <dbReference type="EMBL" id="GAH64907.1"/>
    </source>
</evidence>
<dbReference type="EMBL" id="BARU01033221">
    <property type="protein sequence ID" value="GAH64907.1"/>
    <property type="molecule type" value="Genomic_DNA"/>
</dbReference>
<accession>X1H692</accession>
<reference evidence="1" key="1">
    <citation type="journal article" date="2014" name="Front. Microbiol.">
        <title>High frequency of phylogenetically diverse reductive dehalogenase-homologous genes in deep subseafloor sedimentary metagenomes.</title>
        <authorList>
            <person name="Kawai M."/>
            <person name="Futagami T."/>
            <person name="Toyoda A."/>
            <person name="Takaki Y."/>
            <person name="Nishi S."/>
            <person name="Hori S."/>
            <person name="Arai W."/>
            <person name="Tsubouchi T."/>
            <person name="Morono Y."/>
            <person name="Uchiyama I."/>
            <person name="Ito T."/>
            <person name="Fujiyama A."/>
            <person name="Inagaki F."/>
            <person name="Takami H."/>
        </authorList>
    </citation>
    <scope>NUCLEOTIDE SEQUENCE</scope>
    <source>
        <strain evidence="1">Expedition CK06-06</strain>
    </source>
</reference>
<sequence length="125" mass="14113">GVEWNFENLVRGLGAGELSDDGAVPPTAYKKFRFGGDMGISQLSLCYRHHMAEGDEVWVKLWCAQGNGEITINWGDNYHEFPFSFTAIQPRPLTTWYNDPHNVTPDVGDALGPKEHLCEIYREIV</sequence>
<gene>
    <name evidence="1" type="ORF">S03H2_52299</name>
</gene>
<feature type="non-terminal residue" evidence="1">
    <location>
        <position position="1"/>
    </location>
</feature>
<protein>
    <submittedName>
        <fullName evidence="1">Uncharacterized protein</fullName>
    </submittedName>
</protein>
<organism evidence="1">
    <name type="scientific">marine sediment metagenome</name>
    <dbReference type="NCBI Taxonomy" id="412755"/>
    <lineage>
        <taxon>unclassified sequences</taxon>
        <taxon>metagenomes</taxon>
        <taxon>ecological metagenomes</taxon>
    </lineage>
</organism>
<dbReference type="AlphaFoldDB" id="X1H692"/>
<comment type="caution">
    <text evidence="1">The sequence shown here is derived from an EMBL/GenBank/DDBJ whole genome shotgun (WGS) entry which is preliminary data.</text>
</comment>